<dbReference type="Proteomes" id="UP000216173">
    <property type="component" value="Unassembled WGS sequence"/>
</dbReference>
<name>A0A271VMT3_VIBMT</name>
<evidence type="ECO:0000313" key="2">
    <source>
        <dbReference type="Proteomes" id="UP000216173"/>
    </source>
</evidence>
<sequence length="119" mass="13450">MNQVDILYSLLNDVVSDINHRFRSSLVLNQQKVTKKHISLSGANGRLWVSPSIGGYDVSVSGKSLENELVPTLTSYFGRGPDGYKQKNVNKGFKHQPFWRTKDFQNVQAVCEMYVKTAK</sequence>
<dbReference type="GO" id="GO:0016301">
    <property type="term" value="F:kinase activity"/>
    <property type="evidence" value="ECO:0007669"/>
    <property type="project" value="UniProtKB-KW"/>
</dbReference>
<evidence type="ECO:0000313" key="1">
    <source>
        <dbReference type="EMBL" id="PAR19361.1"/>
    </source>
</evidence>
<gene>
    <name evidence="1" type="ORF">CGU03_17185</name>
</gene>
<dbReference type="EMBL" id="NMSH01000047">
    <property type="protein sequence ID" value="PAR19361.1"/>
    <property type="molecule type" value="Genomic_DNA"/>
</dbReference>
<accession>A0A271VMT3</accession>
<dbReference type="AlphaFoldDB" id="A0A271VMT3"/>
<dbReference type="RefSeq" id="WP_055045006.1">
    <property type="nucleotide sequence ID" value="NZ_LBGR01000029.1"/>
</dbReference>
<organism evidence="1 2">
    <name type="scientific">Vibrio metoecus</name>
    <dbReference type="NCBI Taxonomy" id="1481663"/>
    <lineage>
        <taxon>Bacteria</taxon>
        <taxon>Pseudomonadati</taxon>
        <taxon>Pseudomonadota</taxon>
        <taxon>Gammaproteobacteria</taxon>
        <taxon>Vibrionales</taxon>
        <taxon>Vibrionaceae</taxon>
        <taxon>Vibrio</taxon>
    </lineage>
</organism>
<protein>
    <submittedName>
        <fullName evidence="1">Histidine kinase</fullName>
    </submittedName>
</protein>
<keyword evidence="1" id="KW-0808">Transferase</keyword>
<reference evidence="2" key="1">
    <citation type="submission" date="2017-07" db="EMBL/GenBank/DDBJ databases">
        <authorList>
            <person name="Boucher Y."/>
            <person name="Orata F.D."/>
        </authorList>
    </citation>
    <scope>NUCLEOTIDE SEQUENCE [LARGE SCALE GENOMIC DNA]</scope>
    <source>
        <strain evidence="2">OYP9E10</strain>
    </source>
</reference>
<comment type="caution">
    <text evidence="1">The sequence shown here is derived from an EMBL/GenBank/DDBJ whole genome shotgun (WGS) entry which is preliminary data.</text>
</comment>
<keyword evidence="1" id="KW-0418">Kinase</keyword>
<proteinExistence type="predicted"/>